<comment type="caution">
    <text evidence="1">The sequence shown here is derived from an EMBL/GenBank/DDBJ whole genome shotgun (WGS) entry which is preliminary data.</text>
</comment>
<evidence type="ECO:0000313" key="2">
    <source>
        <dbReference type="Proteomes" id="UP000274822"/>
    </source>
</evidence>
<dbReference type="Proteomes" id="UP000274822">
    <property type="component" value="Unassembled WGS sequence"/>
</dbReference>
<accession>A0A433QGY3</accession>
<organism evidence="1 2">
    <name type="scientific">Jimgerdemannia flammicorona</name>
    <dbReference type="NCBI Taxonomy" id="994334"/>
    <lineage>
        <taxon>Eukaryota</taxon>
        <taxon>Fungi</taxon>
        <taxon>Fungi incertae sedis</taxon>
        <taxon>Mucoromycota</taxon>
        <taxon>Mucoromycotina</taxon>
        <taxon>Endogonomycetes</taxon>
        <taxon>Endogonales</taxon>
        <taxon>Endogonaceae</taxon>
        <taxon>Jimgerdemannia</taxon>
    </lineage>
</organism>
<gene>
    <name evidence="1" type="ORF">BC938DRAFT_481112</name>
</gene>
<dbReference type="AlphaFoldDB" id="A0A433QGY3"/>
<sequence length="496" mass="56615">MLLLTDCFEALQFPGSSNCPTFYRNFLIACCINSAIGCIDFWKSTDDPTLKKFLDFRLSAGNLEDEETEHNRYKAELSRISRYYTESSEFGQKLRGGGLKLSRQDSKNSKTIQSFWEIYAKKENALMKSKLREEKVKTRALAAETEAITKVRELQSEQLITVRSEMTEQMKLYAASATKTTKLLLDQSIGTKEKGLLDFEKTGFRPRTPEGRYLNDETREDFQIASLNNRADQKAGIYADTDETSYSNPIFTTPPKCKLNPYVEPGDDDIRSIYFPTSASIDSTYAPPSSVNSLSSDDSPLAKKSFYIDYFVGPGELVWELKQDSVRWIVGEVDISVICMEFRSAAIQKCELVGFDVSADEELALSYIFLFQEENPEGLREQFDDELWSGLFAEIRTQYPYLTIPDGVFEICERVARVACQQQDPRQRKADAKRYLKDTKAKGELEEIMHTILSNLADNYQNPFIKNNHIEDTHVHNNIAPLIKPFFPEGRKTIGE</sequence>
<reference evidence="1 2" key="1">
    <citation type="journal article" date="2018" name="New Phytol.">
        <title>Phylogenomics of Endogonaceae and evolution of mycorrhizas within Mucoromycota.</title>
        <authorList>
            <person name="Chang Y."/>
            <person name="Desiro A."/>
            <person name="Na H."/>
            <person name="Sandor L."/>
            <person name="Lipzen A."/>
            <person name="Clum A."/>
            <person name="Barry K."/>
            <person name="Grigoriev I.V."/>
            <person name="Martin F.M."/>
            <person name="Stajich J.E."/>
            <person name="Smith M.E."/>
            <person name="Bonito G."/>
            <person name="Spatafora J.W."/>
        </authorList>
    </citation>
    <scope>NUCLEOTIDE SEQUENCE [LARGE SCALE GENOMIC DNA]</scope>
    <source>
        <strain evidence="1 2">AD002</strain>
    </source>
</reference>
<protein>
    <submittedName>
        <fullName evidence="1">Uncharacterized protein</fullName>
    </submittedName>
</protein>
<keyword evidence="2" id="KW-1185">Reference proteome</keyword>
<name>A0A433QGY3_9FUNG</name>
<dbReference type="EMBL" id="RBNJ01005697">
    <property type="protein sequence ID" value="RUS29057.1"/>
    <property type="molecule type" value="Genomic_DNA"/>
</dbReference>
<proteinExistence type="predicted"/>
<evidence type="ECO:0000313" key="1">
    <source>
        <dbReference type="EMBL" id="RUS29057.1"/>
    </source>
</evidence>